<reference evidence="9 10" key="1">
    <citation type="submission" date="2023-01" db="EMBL/GenBank/DDBJ databases">
        <title>Analysis of 21 Apiospora genomes using comparative genomics revels a genus with tremendous synthesis potential of carbohydrate active enzymes and secondary metabolites.</title>
        <authorList>
            <person name="Sorensen T."/>
        </authorList>
    </citation>
    <scope>NUCLEOTIDE SEQUENCE [LARGE SCALE GENOMIC DNA]</scope>
    <source>
        <strain evidence="9 10">CBS 117206</strain>
    </source>
</reference>
<feature type="domain" description="Small-subunit processome Utp12" evidence="8">
    <location>
        <begin position="747"/>
        <end position="851"/>
    </location>
</feature>
<dbReference type="GO" id="GO:0032040">
    <property type="term" value="C:small-subunit processome"/>
    <property type="evidence" value="ECO:0007669"/>
    <property type="project" value="TreeGrafter"/>
</dbReference>
<dbReference type="Pfam" id="PF04003">
    <property type="entry name" value="Utp12"/>
    <property type="match status" value="1"/>
</dbReference>
<evidence type="ECO:0000256" key="1">
    <source>
        <dbReference type="ARBA" id="ARBA00004604"/>
    </source>
</evidence>
<dbReference type="GO" id="GO:0000028">
    <property type="term" value="P:ribosomal small subunit assembly"/>
    <property type="evidence" value="ECO:0007669"/>
    <property type="project" value="TreeGrafter"/>
</dbReference>
<dbReference type="InterPro" id="IPR036322">
    <property type="entry name" value="WD40_repeat_dom_sf"/>
</dbReference>
<dbReference type="InterPro" id="IPR020472">
    <property type="entry name" value="WD40_PAC1"/>
</dbReference>
<dbReference type="EMBL" id="JAQQWP010000009">
    <property type="protein sequence ID" value="KAK8101208.1"/>
    <property type="molecule type" value="Genomic_DNA"/>
</dbReference>
<evidence type="ECO:0000256" key="4">
    <source>
        <dbReference type="ARBA" id="ARBA00022737"/>
    </source>
</evidence>
<dbReference type="GO" id="GO:0034388">
    <property type="term" value="C:Pwp2p-containing subcomplex of 90S preribosome"/>
    <property type="evidence" value="ECO:0007669"/>
    <property type="project" value="TreeGrafter"/>
</dbReference>
<feature type="compositionally biased region" description="Basic and acidic residues" evidence="7">
    <location>
        <begin position="653"/>
        <end position="676"/>
    </location>
</feature>
<comment type="similarity">
    <text evidence="2">Belongs to the WD repeat PWP2 family.</text>
</comment>
<dbReference type="CDD" id="cd00200">
    <property type="entry name" value="WD40"/>
    <property type="match status" value="1"/>
</dbReference>
<dbReference type="SMART" id="SM00320">
    <property type="entry name" value="WD40"/>
    <property type="match status" value="13"/>
</dbReference>
<feature type="repeat" description="WD" evidence="6">
    <location>
        <begin position="342"/>
        <end position="383"/>
    </location>
</feature>
<feature type="repeat" description="WD" evidence="6">
    <location>
        <begin position="191"/>
        <end position="223"/>
    </location>
</feature>
<dbReference type="PRINTS" id="PR00320">
    <property type="entry name" value="GPROTEINBRPT"/>
</dbReference>
<feature type="repeat" description="WD" evidence="6">
    <location>
        <begin position="470"/>
        <end position="511"/>
    </location>
</feature>
<dbReference type="PROSITE" id="PS00678">
    <property type="entry name" value="WD_REPEATS_1"/>
    <property type="match status" value="2"/>
</dbReference>
<dbReference type="Proteomes" id="UP001392437">
    <property type="component" value="Unassembled WGS sequence"/>
</dbReference>
<dbReference type="AlphaFoldDB" id="A0AAW0QDK6"/>
<feature type="repeat" description="WD" evidence="6">
    <location>
        <begin position="147"/>
        <end position="181"/>
    </location>
</feature>
<keyword evidence="4" id="KW-0677">Repeat</keyword>
<dbReference type="InterPro" id="IPR001680">
    <property type="entry name" value="WD40_rpt"/>
</dbReference>
<name>A0AAW0QDK6_9PEZI</name>
<protein>
    <submittedName>
        <fullName evidence="9">Periodic tryptophan protein 2</fullName>
    </submittedName>
</protein>
<sequence>MKTDFKFSNLLGTVYSQGNLLFSPDGTCLFSPVGNRVSVFDLVNNKSHTLPFSHRKNIARIGLTPRGNLLLSVDDEGHAILTNVPRRVPLYHFSFRSQVTALSFSPSGRHFAVGLGRKIEVWQVPSTPDANADGMMEFAPFVRHHTHTGHSDDVRYIEWSKDSRFFLTASKDLTARIWSLNPEDGFEPTVLSGHKQSVIGAWFSKDQETIYTVSKDGAVFDWQYARNPNAPPPEDSDDEMEDDDAGMRWRVVKRHYFMQGSASVRCASFHAESNLLVAGFSNGLFGLYELPDFNTIHTLSISQNDIDFVTINQSGEWLAFGASKLGQLLVWEWQSESYILKQQGHFDSMNSLVYSPDGQRIITTADDGKIKVWDVESGFCIVTFTEHSSGVTACEFAKKGNVLFTSSLDGSIRAWDLVRYRNFRTFTAPSRLSFSCMAVDPSGEVVAAGSLDSFDIHIWSVQTGQLLDQLSGHEGPVSSLAFAPSGDLLVSGSWDRTARIWSIFNRTQTSEPLQLQADVLDVAIRPDSAQLAISTLDGQLTFWSLSEAEQLSGLDGRRDVSGGRKLADRRTAANVSGTKSFATIRYSTDGSCLIAAGNSKYICLYSVSTMVLLKKFTVSVNLSLSGTQEFLNSKLLTEAGPEGLLDDEDDASDREARKDNTLPGSKRGDPGSRKAVPEVRVTSVGFSPAGNAFCAASTEGLLVYSLDNDVQFDPFDLNMEITPASTLAVLETDKDYLKALVMAFRLNEANLIKRVFEATPYPDIPLVVEQFPTVYVSRLLRFVATQTEESPHMEFCLLWIKALMDKHGKWLAANRSKIDVELRVVARAMARMRDEIRRLADENVYMVDYLLGQAESKKQDASATQAIVDGEDTPMKLLTAGGSKTLADVLQQEEEVVSEDEWIGLD</sequence>
<keyword evidence="3 6" id="KW-0853">WD repeat</keyword>
<dbReference type="SUPFAM" id="SSF50978">
    <property type="entry name" value="WD40 repeat-like"/>
    <property type="match status" value="2"/>
</dbReference>
<organism evidence="9 10">
    <name type="scientific">Apiospora kogelbergensis</name>
    <dbReference type="NCBI Taxonomy" id="1337665"/>
    <lineage>
        <taxon>Eukaryota</taxon>
        <taxon>Fungi</taxon>
        <taxon>Dikarya</taxon>
        <taxon>Ascomycota</taxon>
        <taxon>Pezizomycotina</taxon>
        <taxon>Sordariomycetes</taxon>
        <taxon>Xylariomycetidae</taxon>
        <taxon>Amphisphaeriales</taxon>
        <taxon>Apiosporaceae</taxon>
        <taxon>Apiospora</taxon>
    </lineage>
</organism>
<dbReference type="SUPFAM" id="SSF50998">
    <property type="entry name" value="Quinoprotein alcohol dehydrogenase-like"/>
    <property type="match status" value="1"/>
</dbReference>
<dbReference type="InterPro" id="IPR015943">
    <property type="entry name" value="WD40/YVTN_repeat-like_dom_sf"/>
</dbReference>
<dbReference type="InterPro" id="IPR019775">
    <property type="entry name" value="WD40_repeat_CS"/>
</dbReference>
<dbReference type="PROSITE" id="PS50294">
    <property type="entry name" value="WD_REPEATS_REGION"/>
    <property type="match status" value="4"/>
</dbReference>
<proteinExistence type="inferred from homology"/>
<dbReference type="InterPro" id="IPR027145">
    <property type="entry name" value="PWP2"/>
</dbReference>
<dbReference type="InterPro" id="IPR011047">
    <property type="entry name" value="Quinoprotein_ADH-like_sf"/>
</dbReference>
<dbReference type="PANTHER" id="PTHR19858">
    <property type="entry name" value="WD40 REPEAT PROTEIN"/>
    <property type="match status" value="1"/>
</dbReference>
<evidence type="ECO:0000256" key="7">
    <source>
        <dbReference type="SAM" id="MobiDB-lite"/>
    </source>
</evidence>
<comment type="caution">
    <text evidence="9">The sequence shown here is derived from an EMBL/GenBank/DDBJ whole genome shotgun (WGS) entry which is preliminary data.</text>
</comment>
<evidence type="ECO:0000256" key="6">
    <source>
        <dbReference type="PROSITE-ProRule" id="PRU00221"/>
    </source>
</evidence>
<evidence type="ECO:0000259" key="8">
    <source>
        <dbReference type="Pfam" id="PF04003"/>
    </source>
</evidence>
<dbReference type="PROSITE" id="PS50082">
    <property type="entry name" value="WD_REPEATS_2"/>
    <property type="match status" value="5"/>
</dbReference>
<comment type="subcellular location">
    <subcellularLocation>
        <location evidence="1">Nucleus</location>
        <location evidence="1">Nucleolus</location>
    </subcellularLocation>
</comment>
<dbReference type="FunFam" id="2.130.10.10:FF:000470">
    <property type="entry name" value="Periodic tryptophan protein 2 homolog"/>
    <property type="match status" value="1"/>
</dbReference>
<keyword evidence="5" id="KW-0539">Nucleus</keyword>
<evidence type="ECO:0000313" key="9">
    <source>
        <dbReference type="EMBL" id="KAK8101208.1"/>
    </source>
</evidence>
<evidence type="ECO:0000256" key="3">
    <source>
        <dbReference type="ARBA" id="ARBA00022574"/>
    </source>
</evidence>
<dbReference type="FunFam" id="2.130.10.10:FF:000219">
    <property type="entry name" value="Periodic tryptophan protein 2"/>
    <property type="match status" value="1"/>
</dbReference>
<dbReference type="InterPro" id="IPR007148">
    <property type="entry name" value="SSU_processome_Utp12"/>
</dbReference>
<evidence type="ECO:0000313" key="10">
    <source>
        <dbReference type="Proteomes" id="UP001392437"/>
    </source>
</evidence>
<dbReference type="PANTHER" id="PTHR19858:SF0">
    <property type="entry name" value="PERIODIC TRYPTOPHAN PROTEIN 2 HOMOLOG"/>
    <property type="match status" value="1"/>
</dbReference>
<feature type="repeat" description="WD" evidence="6">
    <location>
        <begin position="384"/>
        <end position="425"/>
    </location>
</feature>
<gene>
    <name evidence="9" type="ORF">PG999_011582</name>
</gene>
<dbReference type="Pfam" id="PF00400">
    <property type="entry name" value="WD40"/>
    <property type="match status" value="5"/>
</dbReference>
<dbReference type="FunFam" id="2.130.10.10:FF:001292">
    <property type="entry name" value="Periodic tryptophan protein 2 homolog"/>
    <property type="match status" value="1"/>
</dbReference>
<dbReference type="Gene3D" id="2.130.10.10">
    <property type="entry name" value="YVTN repeat-like/Quinoprotein amine dehydrogenase"/>
    <property type="match status" value="3"/>
</dbReference>
<evidence type="ECO:0000256" key="2">
    <source>
        <dbReference type="ARBA" id="ARBA00010226"/>
    </source>
</evidence>
<feature type="region of interest" description="Disordered" evidence="7">
    <location>
        <begin position="641"/>
        <end position="676"/>
    </location>
</feature>
<evidence type="ECO:0000256" key="5">
    <source>
        <dbReference type="ARBA" id="ARBA00023242"/>
    </source>
</evidence>
<keyword evidence="10" id="KW-1185">Reference proteome</keyword>
<accession>A0AAW0QDK6</accession>
<dbReference type="GO" id="GO:0000462">
    <property type="term" value="P:maturation of SSU-rRNA from tricistronic rRNA transcript (SSU-rRNA, 5.8S rRNA, LSU-rRNA)"/>
    <property type="evidence" value="ECO:0007669"/>
    <property type="project" value="TreeGrafter"/>
</dbReference>